<dbReference type="InterPro" id="IPR013785">
    <property type="entry name" value="Aldolase_TIM"/>
</dbReference>
<dbReference type="FunFam" id="3.20.20.70:FF:000111">
    <property type="entry name" value="Fructose-1,6-bisphosphate aldolase"/>
    <property type="match status" value="1"/>
</dbReference>
<comment type="cofactor">
    <cofactor evidence="13">
        <name>Zn(2+)</name>
        <dbReference type="ChEBI" id="CHEBI:29105"/>
    </cofactor>
    <text evidence="13">Binds 2 Zn(2+) ions per subunit. One is catalytic and the other provides a structural contribution.</text>
</comment>
<feature type="binding site" evidence="13">
    <location>
        <position position="211"/>
    </location>
    <ligand>
        <name>Zn(2+)</name>
        <dbReference type="ChEBI" id="CHEBI:29105"/>
        <label>1</label>
        <note>catalytic</note>
    </ligand>
</feature>
<evidence type="ECO:0000256" key="1">
    <source>
        <dbReference type="ARBA" id="ARBA00000441"/>
    </source>
</evidence>
<evidence type="ECO:0000256" key="13">
    <source>
        <dbReference type="PIRSR" id="PIRSR001359-3"/>
    </source>
</evidence>
<dbReference type="GO" id="GO:0030388">
    <property type="term" value="P:fructose 1,6-bisphosphate metabolic process"/>
    <property type="evidence" value="ECO:0007669"/>
    <property type="project" value="InterPro"/>
</dbReference>
<dbReference type="InterPro" id="IPR050246">
    <property type="entry name" value="Class_II_FBP_aldolase"/>
</dbReference>
<evidence type="ECO:0000256" key="6">
    <source>
        <dbReference type="ARBA" id="ARBA00013779"/>
    </source>
</evidence>
<evidence type="ECO:0000256" key="8">
    <source>
        <dbReference type="ARBA" id="ARBA00022833"/>
    </source>
</evidence>
<protein>
    <recommendedName>
        <fullName evidence="6">Fructose-bisphosphate aldolase</fullName>
        <ecNumber evidence="5">4.1.2.13</ecNumber>
    </recommendedName>
    <alternativeName>
        <fullName evidence="11">Fructose-1,6-bisphosphate aldolase</fullName>
    </alternativeName>
</protein>
<evidence type="ECO:0000256" key="4">
    <source>
        <dbReference type="ARBA" id="ARBA00005812"/>
    </source>
</evidence>
<dbReference type="Pfam" id="PF01116">
    <property type="entry name" value="F_bP_aldolase"/>
    <property type="match status" value="1"/>
</dbReference>
<comment type="caution">
    <text evidence="14">The sequence shown here is derived from an EMBL/GenBank/DDBJ whole genome shotgun (WGS) entry which is preliminary data.</text>
</comment>
<feature type="binding site" evidence="13">
    <location>
        <position position="134"/>
    </location>
    <ligand>
        <name>Zn(2+)</name>
        <dbReference type="ChEBI" id="CHEBI:29105"/>
        <label>2</label>
    </ligand>
</feature>
<evidence type="ECO:0000256" key="10">
    <source>
        <dbReference type="ARBA" id="ARBA00023239"/>
    </source>
</evidence>
<reference evidence="14" key="1">
    <citation type="submission" date="2020-10" db="EMBL/GenBank/DDBJ databases">
        <authorList>
            <person name="Gilroy R."/>
        </authorList>
    </citation>
    <scope>NUCLEOTIDE SEQUENCE</scope>
    <source>
        <strain evidence="14">23406</strain>
    </source>
</reference>
<comment type="function">
    <text evidence="2">Catalyzes the aldol condensation of dihydroxyacetone phosphate (DHAP or glycerone-phosphate) with glyceraldehyde 3-phosphate (G3P) to form fructose 1,6-bisphosphate (FBP) in gluconeogenesis and the reverse reaction in glycolysis.</text>
</comment>
<reference evidence="14" key="2">
    <citation type="journal article" date="2021" name="PeerJ">
        <title>Extensive microbial diversity within the chicken gut microbiome revealed by metagenomics and culture.</title>
        <authorList>
            <person name="Gilroy R."/>
            <person name="Ravi A."/>
            <person name="Getino M."/>
            <person name="Pursley I."/>
            <person name="Horton D.L."/>
            <person name="Alikhan N.F."/>
            <person name="Baker D."/>
            <person name="Gharbi K."/>
            <person name="Hall N."/>
            <person name="Watson M."/>
            <person name="Adriaenssens E.M."/>
            <person name="Foster-Nyarko E."/>
            <person name="Jarju S."/>
            <person name="Secka A."/>
            <person name="Antonio M."/>
            <person name="Oren A."/>
            <person name="Chaudhuri R.R."/>
            <person name="La Ragione R."/>
            <person name="Hildebrand F."/>
            <person name="Pallen M.J."/>
        </authorList>
    </citation>
    <scope>NUCLEOTIDE SEQUENCE</scope>
    <source>
        <strain evidence="14">23406</strain>
    </source>
</reference>
<comment type="catalytic activity">
    <reaction evidence="1">
        <text>beta-D-fructose 1,6-bisphosphate = D-glyceraldehyde 3-phosphate + dihydroxyacetone phosphate</text>
        <dbReference type="Rhea" id="RHEA:14729"/>
        <dbReference type="ChEBI" id="CHEBI:32966"/>
        <dbReference type="ChEBI" id="CHEBI:57642"/>
        <dbReference type="ChEBI" id="CHEBI:59776"/>
        <dbReference type="EC" id="4.1.2.13"/>
    </reaction>
</comment>
<dbReference type="Proteomes" id="UP000886891">
    <property type="component" value="Unassembled WGS sequence"/>
</dbReference>
<evidence type="ECO:0000313" key="15">
    <source>
        <dbReference type="Proteomes" id="UP000886891"/>
    </source>
</evidence>
<comment type="similarity">
    <text evidence="4">Belongs to the class II fructose-bisphosphate aldolase family.</text>
</comment>
<dbReference type="GO" id="GO:0004332">
    <property type="term" value="F:fructose-bisphosphate aldolase activity"/>
    <property type="evidence" value="ECO:0007669"/>
    <property type="project" value="UniProtKB-EC"/>
</dbReference>
<evidence type="ECO:0000256" key="7">
    <source>
        <dbReference type="ARBA" id="ARBA00022723"/>
    </source>
</evidence>
<feature type="binding site" evidence="13">
    <location>
        <position position="180"/>
    </location>
    <ligand>
        <name>Zn(2+)</name>
        <dbReference type="ChEBI" id="CHEBI:29105"/>
        <label>1</label>
        <note>catalytic</note>
    </ligand>
</feature>
<dbReference type="SUPFAM" id="SSF51569">
    <property type="entry name" value="Aldolase"/>
    <property type="match status" value="1"/>
</dbReference>
<comment type="pathway">
    <text evidence="3">Carbohydrate degradation; glycolysis; D-glyceraldehyde 3-phosphate and glycerone phosphate from D-glucose: step 4/4.</text>
</comment>
<evidence type="ECO:0000256" key="2">
    <source>
        <dbReference type="ARBA" id="ARBA00002181"/>
    </source>
</evidence>
<dbReference type="PROSITE" id="PS00602">
    <property type="entry name" value="ALDOLASE_CLASS_II_1"/>
    <property type="match status" value="1"/>
</dbReference>
<dbReference type="NCBIfam" id="TIGR00167">
    <property type="entry name" value="cbbA"/>
    <property type="match status" value="1"/>
</dbReference>
<feature type="active site" description="Proton donor" evidence="12">
    <location>
        <position position="82"/>
    </location>
</feature>
<keyword evidence="10 14" id="KW-0456">Lyase</keyword>
<dbReference type="InterPro" id="IPR011289">
    <property type="entry name" value="Fruc_bis_ald_class-2"/>
</dbReference>
<proteinExistence type="inferred from homology"/>
<gene>
    <name evidence="14" type="primary">fba</name>
    <name evidence="14" type="ORF">IAB14_04185</name>
</gene>
<evidence type="ECO:0000313" key="14">
    <source>
        <dbReference type="EMBL" id="HIV00297.1"/>
    </source>
</evidence>
<dbReference type="PANTHER" id="PTHR30304">
    <property type="entry name" value="D-TAGATOSE-1,6-BISPHOSPHATE ALDOLASE"/>
    <property type="match status" value="1"/>
</dbReference>
<dbReference type="NCBIfam" id="TIGR01859">
    <property type="entry name" value="fruc_bis_ald"/>
    <property type="match status" value="1"/>
</dbReference>
<accession>A0A9D1SXW5</accession>
<organism evidence="14 15">
    <name type="scientific">Candidatus Stercoripulliclostridium merdipullorum</name>
    <dbReference type="NCBI Taxonomy" id="2840952"/>
    <lineage>
        <taxon>Bacteria</taxon>
        <taxon>Bacillati</taxon>
        <taxon>Bacillota</taxon>
        <taxon>Clostridia</taxon>
        <taxon>Eubacteriales</taxon>
        <taxon>Candidatus Stercoripulliclostridium</taxon>
    </lineage>
</organism>
<dbReference type="InterPro" id="IPR000771">
    <property type="entry name" value="FBA_II"/>
</dbReference>
<keyword evidence="9" id="KW-0324">Glycolysis</keyword>
<evidence type="ECO:0000256" key="9">
    <source>
        <dbReference type="ARBA" id="ARBA00023152"/>
    </source>
</evidence>
<dbReference type="CDD" id="cd00947">
    <property type="entry name" value="TBP_aldolase_IIB"/>
    <property type="match status" value="1"/>
</dbReference>
<dbReference type="Gene3D" id="3.20.20.70">
    <property type="entry name" value="Aldolase class I"/>
    <property type="match status" value="1"/>
</dbReference>
<name>A0A9D1SXW5_9FIRM</name>
<dbReference type="PANTHER" id="PTHR30304:SF0">
    <property type="entry name" value="D-TAGATOSE-1,6-BISPHOSPHATE ALDOLASE SUBUNIT GATY-RELATED"/>
    <property type="match status" value="1"/>
</dbReference>
<evidence type="ECO:0000256" key="5">
    <source>
        <dbReference type="ARBA" id="ARBA00013068"/>
    </source>
</evidence>
<feature type="binding site" evidence="13">
    <location>
        <position position="83"/>
    </location>
    <ligand>
        <name>Zn(2+)</name>
        <dbReference type="ChEBI" id="CHEBI:29105"/>
        <label>1</label>
        <note>catalytic</note>
    </ligand>
</feature>
<evidence type="ECO:0000256" key="12">
    <source>
        <dbReference type="PIRSR" id="PIRSR001359-1"/>
    </source>
</evidence>
<dbReference type="PIRSF" id="PIRSF001359">
    <property type="entry name" value="F_bP_aldolase_II"/>
    <property type="match status" value="1"/>
</dbReference>
<dbReference type="GO" id="GO:0006096">
    <property type="term" value="P:glycolytic process"/>
    <property type="evidence" value="ECO:0007669"/>
    <property type="project" value="UniProtKB-KW"/>
</dbReference>
<keyword evidence="7 13" id="KW-0479">Metal-binding</keyword>
<dbReference type="EC" id="4.1.2.13" evidence="5"/>
<keyword evidence="8 13" id="KW-0862">Zinc</keyword>
<sequence length="309" mass="33705">MPLVTSKEMFEKAYAGGYAIGAFNVNNMETIQGIVMAAQEENAPLILQVSSGARKYANPLYLKKLVEAAVEDTGLPICLHLDHGDTFELCKDCIEKGFTSVMIDASHHAFSENIKITRRVVEYAHDHGVVVEAELGRLAGIEDAVNVSDADAAYTDPDQVQEFVAKTGVDSLAIAIGTSHGAFKFKGEPRLRFDILEEVGKRLPNFPIVLHGASSVPQHLVEIINQYGGNMPGARGVPEDMLRKAATMAVCKINIDSDLRMAVTGTIRKYFSDNPSHFDPRQYLGPARLAVKEIVKHKIVNVLGCNNKA</sequence>
<dbReference type="AlphaFoldDB" id="A0A9D1SXW5"/>
<dbReference type="GO" id="GO:0008270">
    <property type="term" value="F:zinc ion binding"/>
    <property type="evidence" value="ECO:0007669"/>
    <property type="project" value="InterPro"/>
</dbReference>
<dbReference type="EMBL" id="DVOH01000030">
    <property type="protein sequence ID" value="HIV00297.1"/>
    <property type="molecule type" value="Genomic_DNA"/>
</dbReference>
<feature type="binding site" evidence="13">
    <location>
        <position position="104"/>
    </location>
    <ligand>
        <name>Zn(2+)</name>
        <dbReference type="ChEBI" id="CHEBI:29105"/>
        <label>2</label>
    </ligand>
</feature>
<evidence type="ECO:0000256" key="3">
    <source>
        <dbReference type="ARBA" id="ARBA00004714"/>
    </source>
</evidence>
<evidence type="ECO:0000256" key="11">
    <source>
        <dbReference type="ARBA" id="ARBA00031804"/>
    </source>
</evidence>